<reference evidence="1" key="1">
    <citation type="journal article" date="2014" name="Int. J. Syst. Evol. Microbiol.">
        <title>Complete genome sequence of Corynebacterium casei LMG S-19264T (=DSM 44701T), isolated from a smear-ripened cheese.</title>
        <authorList>
            <consortium name="US DOE Joint Genome Institute (JGI-PGF)"/>
            <person name="Walter F."/>
            <person name="Albersmeier A."/>
            <person name="Kalinowski J."/>
            <person name="Ruckert C."/>
        </authorList>
    </citation>
    <scope>NUCLEOTIDE SEQUENCE</scope>
    <source>
        <strain evidence="1">CGMCC 1.15425</strain>
    </source>
</reference>
<keyword evidence="2" id="KW-1185">Reference proteome</keyword>
<dbReference type="OrthoDB" id="7063142at2"/>
<evidence type="ECO:0000313" key="2">
    <source>
        <dbReference type="Proteomes" id="UP000627715"/>
    </source>
</evidence>
<dbReference type="EMBL" id="BMIY01000006">
    <property type="protein sequence ID" value="GGG59559.1"/>
    <property type="molecule type" value="Genomic_DNA"/>
</dbReference>
<organism evidence="1 2">
    <name type="scientific">Pseudohongiella nitratireducens</name>
    <dbReference type="NCBI Taxonomy" id="1768907"/>
    <lineage>
        <taxon>Bacteria</taxon>
        <taxon>Pseudomonadati</taxon>
        <taxon>Pseudomonadota</taxon>
        <taxon>Gammaproteobacteria</taxon>
        <taxon>Pseudomonadales</taxon>
        <taxon>Pseudohongiellaceae</taxon>
        <taxon>Pseudohongiella</taxon>
    </lineage>
</organism>
<comment type="caution">
    <text evidence="1">The sequence shown here is derived from an EMBL/GenBank/DDBJ whole genome shotgun (WGS) entry which is preliminary data.</text>
</comment>
<evidence type="ECO:0000313" key="1">
    <source>
        <dbReference type="EMBL" id="GGG59559.1"/>
    </source>
</evidence>
<proteinExistence type="predicted"/>
<reference evidence="1" key="2">
    <citation type="submission" date="2020-09" db="EMBL/GenBank/DDBJ databases">
        <authorList>
            <person name="Sun Q."/>
            <person name="Zhou Y."/>
        </authorList>
    </citation>
    <scope>NUCLEOTIDE SEQUENCE</scope>
    <source>
        <strain evidence="1">CGMCC 1.15425</strain>
    </source>
</reference>
<protein>
    <submittedName>
        <fullName evidence="1">Uncharacterized protein</fullName>
    </submittedName>
</protein>
<dbReference type="Proteomes" id="UP000627715">
    <property type="component" value="Unassembled WGS sequence"/>
</dbReference>
<sequence length="221" mass="24107">MRDSSLRSIALRMVLLLTLPFFSCLVQATTITELHFSEVVAKAQLVFEGRVTDVQAQQTGPRMINTLVTFKVIDVIKGQVEETTITLHYTGGRVGQRQLMIADMQIPEVGETGVYFVSSLQNNLVHPLVGWSQGHFRVDEQSQSGNVPPENRRIMTASGRPVSSLPTTRPDVDNTAPLPLLAPGAAARGVQVLGASQPEQALTVEAFKSGVRQMLREQEGS</sequence>
<accession>A0A917LVM6</accession>
<gene>
    <name evidence="1" type="ORF">GCM10011403_16110</name>
</gene>
<name>A0A917LVM6_9GAMM</name>
<dbReference type="RefSeq" id="WP_068812361.1">
    <property type="nucleotide sequence ID" value="NZ_BMIY01000006.1"/>
</dbReference>
<dbReference type="AlphaFoldDB" id="A0A917LVM6"/>